<protein>
    <submittedName>
        <fullName evidence="3">Uncharacterized protein</fullName>
    </submittedName>
</protein>
<evidence type="ECO:0000256" key="1">
    <source>
        <dbReference type="SAM" id="MobiDB-lite"/>
    </source>
</evidence>
<dbReference type="Proteomes" id="UP001269081">
    <property type="component" value="Unassembled WGS sequence"/>
</dbReference>
<proteinExistence type="predicted"/>
<feature type="chain" id="PRO_5045097570" evidence="2">
    <location>
        <begin position="22"/>
        <end position="68"/>
    </location>
</feature>
<evidence type="ECO:0000313" key="4">
    <source>
        <dbReference type="Proteomes" id="UP001269081"/>
    </source>
</evidence>
<gene>
    <name evidence="3" type="ORF">J2W48_003021</name>
</gene>
<feature type="signal peptide" evidence="2">
    <location>
        <begin position="1"/>
        <end position="21"/>
    </location>
</feature>
<accession>A0ABU1Y9Z8</accession>
<name>A0ABU1Y9Z8_9FLAO</name>
<comment type="caution">
    <text evidence="3">The sequence shown here is derived from an EMBL/GenBank/DDBJ whole genome shotgun (WGS) entry which is preliminary data.</text>
</comment>
<dbReference type="EMBL" id="JAVDWQ010000010">
    <property type="protein sequence ID" value="MDR7211070.1"/>
    <property type="molecule type" value="Genomic_DNA"/>
</dbReference>
<feature type="region of interest" description="Disordered" evidence="1">
    <location>
        <begin position="25"/>
        <end position="68"/>
    </location>
</feature>
<sequence>MKTLFKSKMALLLVLTGLAFSCKKNNTATDNQYSDSTATETTVDTTGISTDTTGVNSGTGAAGGTGIE</sequence>
<keyword evidence="2" id="KW-0732">Signal</keyword>
<dbReference type="RefSeq" id="WP_310282412.1">
    <property type="nucleotide sequence ID" value="NZ_JAVDWQ010000010.1"/>
</dbReference>
<organism evidence="3 4">
    <name type="scientific">Flavobacterium piscis</name>
    <dbReference type="NCBI Taxonomy" id="1114874"/>
    <lineage>
        <taxon>Bacteria</taxon>
        <taxon>Pseudomonadati</taxon>
        <taxon>Bacteroidota</taxon>
        <taxon>Flavobacteriia</taxon>
        <taxon>Flavobacteriales</taxon>
        <taxon>Flavobacteriaceae</taxon>
        <taxon>Flavobacterium</taxon>
    </lineage>
</organism>
<evidence type="ECO:0000256" key="2">
    <source>
        <dbReference type="SAM" id="SignalP"/>
    </source>
</evidence>
<dbReference type="PROSITE" id="PS51257">
    <property type="entry name" value="PROKAR_LIPOPROTEIN"/>
    <property type="match status" value="1"/>
</dbReference>
<feature type="compositionally biased region" description="Polar residues" evidence="1">
    <location>
        <begin position="25"/>
        <end position="36"/>
    </location>
</feature>
<reference evidence="3 4" key="1">
    <citation type="submission" date="2023-07" db="EMBL/GenBank/DDBJ databases">
        <title>Sorghum-associated microbial communities from plants grown in Nebraska, USA.</title>
        <authorList>
            <person name="Schachtman D."/>
        </authorList>
    </citation>
    <scope>NUCLEOTIDE SEQUENCE [LARGE SCALE GENOMIC DNA]</scope>
    <source>
        <strain evidence="3 4">4129</strain>
    </source>
</reference>
<evidence type="ECO:0000313" key="3">
    <source>
        <dbReference type="EMBL" id="MDR7211070.1"/>
    </source>
</evidence>
<keyword evidence="4" id="KW-1185">Reference proteome</keyword>
<feature type="compositionally biased region" description="Low complexity" evidence="1">
    <location>
        <begin position="37"/>
        <end position="55"/>
    </location>
</feature>